<feature type="transmembrane region" description="Helical" evidence="1">
    <location>
        <begin position="85"/>
        <end position="105"/>
    </location>
</feature>
<keyword evidence="3" id="KW-1185">Reference proteome</keyword>
<evidence type="ECO:0000313" key="3">
    <source>
        <dbReference type="Proteomes" id="UP000184232"/>
    </source>
</evidence>
<dbReference type="RefSeq" id="WP_072781531.1">
    <property type="nucleotide sequence ID" value="NZ_CP045292.1"/>
</dbReference>
<evidence type="ECO:0000256" key="1">
    <source>
        <dbReference type="SAM" id="Phobius"/>
    </source>
</evidence>
<feature type="transmembrane region" description="Helical" evidence="1">
    <location>
        <begin position="259"/>
        <end position="278"/>
    </location>
</feature>
<feature type="transmembrane region" description="Helical" evidence="1">
    <location>
        <begin position="323"/>
        <end position="346"/>
    </location>
</feature>
<organism evidence="2 3">
    <name type="scientific">Flavobacterium haoranii</name>
    <dbReference type="NCBI Taxonomy" id="683124"/>
    <lineage>
        <taxon>Bacteria</taxon>
        <taxon>Pseudomonadati</taxon>
        <taxon>Bacteroidota</taxon>
        <taxon>Flavobacteriia</taxon>
        <taxon>Flavobacteriales</taxon>
        <taxon>Flavobacteriaceae</taxon>
        <taxon>Flavobacterium</taxon>
    </lineage>
</organism>
<accession>A0A1M6DBF0</accession>
<feature type="transmembrane region" description="Helical" evidence="1">
    <location>
        <begin position="228"/>
        <end position="247"/>
    </location>
</feature>
<proteinExistence type="predicted"/>
<dbReference type="Proteomes" id="UP000184232">
    <property type="component" value="Unassembled WGS sequence"/>
</dbReference>
<name>A0A1M6DBF0_9FLAO</name>
<keyword evidence="1" id="KW-0472">Membrane</keyword>
<dbReference type="InterPro" id="IPR022134">
    <property type="entry name" value="DUF3667"/>
</dbReference>
<protein>
    <recommendedName>
        <fullName evidence="4">DUF3667 domain-containing protein</fullName>
    </recommendedName>
</protein>
<sequence>MGRKDSKYRGTECLNCKTPLDFSEKYCHYCGQLNSTKKITLSDFIEEFFANFYAYDSKLRNSIISIFTKPGILAKRFNNGERTNFANPFRLFLSVSILLFLSFSLTEINHNENKNDDFSLETKKDSIICETTFLKKTEIKKLKDLHTDSIYNEKKLEENCQNSFKLIKYKILSFKNFYNKNPNLTSEKALETLKFQKNRLNKFLYLKAKTFKSNEIEKEILDYFYEKLPFLIFLSLPFITIIFWLVFYKKDLNYTEHLIFVYSFYTFIFICFILFNIIGIFSEYLSGILIFLCFLVIFPYYLYRSLRNFYQFSRWITIFKLLILHPLFAIAFLFVTFIAFVFGVMIK</sequence>
<feature type="transmembrane region" description="Helical" evidence="1">
    <location>
        <begin position="284"/>
        <end position="303"/>
    </location>
</feature>
<dbReference type="STRING" id="683124.SAMN05444337_0595"/>
<keyword evidence="1" id="KW-1133">Transmembrane helix</keyword>
<reference evidence="2 3" key="1">
    <citation type="submission" date="2016-11" db="EMBL/GenBank/DDBJ databases">
        <authorList>
            <person name="Jaros S."/>
            <person name="Januszkiewicz K."/>
            <person name="Wedrychowicz H."/>
        </authorList>
    </citation>
    <scope>NUCLEOTIDE SEQUENCE [LARGE SCALE GENOMIC DNA]</scope>
    <source>
        <strain evidence="2 3">DSM 22807</strain>
    </source>
</reference>
<dbReference type="AlphaFoldDB" id="A0A1M6DBF0"/>
<dbReference type="Pfam" id="PF12412">
    <property type="entry name" value="DUF3667"/>
    <property type="match status" value="1"/>
</dbReference>
<dbReference type="EMBL" id="FQZH01000001">
    <property type="protein sequence ID" value="SHI70489.1"/>
    <property type="molecule type" value="Genomic_DNA"/>
</dbReference>
<evidence type="ECO:0008006" key="4">
    <source>
        <dbReference type="Google" id="ProtNLM"/>
    </source>
</evidence>
<gene>
    <name evidence="2" type="ORF">SAMN05444337_0595</name>
</gene>
<keyword evidence="1" id="KW-0812">Transmembrane</keyword>
<evidence type="ECO:0000313" key="2">
    <source>
        <dbReference type="EMBL" id="SHI70489.1"/>
    </source>
</evidence>
<dbReference type="OrthoDB" id="675873at2"/>